<evidence type="ECO:0000259" key="13">
    <source>
        <dbReference type="Pfam" id="PF09084"/>
    </source>
</evidence>
<sequence>MRTRTNRALAAVGTSVLLTAVAACGGGDDGDASADSGLTTLVYAQPTPESMAFYAYVVADELGFFEEEGLAVELAPSSEDVPTSTLVVSGNADIGIAGGAEVLFAAATGREIAAVYDVLTASAEGLVVPGDSDVQSVADLDGATIGMASDEERPLVGTALEAEGLSLDDVELVVVGTSGPTLANELQSGNLDAFAGSLLDFSAMQAAGIETRNITPDALDESPTQVMVVSREKLESDREAIEGFLRAYAKATHLGLEDPDRVEEILRERVPDEWQDEAFGEALFSAGLDLWHPVGDQYGELRPDAWSSLQDQLIAFGELDEPVDIDGIIDDSLLEAANDWDRDSVGN</sequence>
<dbReference type="PROSITE" id="PS51257">
    <property type="entry name" value="PROKAR_LIPOPROTEIN"/>
    <property type="match status" value="1"/>
</dbReference>
<evidence type="ECO:0000256" key="5">
    <source>
        <dbReference type="ARBA" id="ARBA00022679"/>
    </source>
</evidence>
<dbReference type="InterPro" id="IPR015168">
    <property type="entry name" value="SsuA/THI5"/>
</dbReference>
<dbReference type="GO" id="GO:0046872">
    <property type="term" value="F:metal ion binding"/>
    <property type="evidence" value="ECO:0007669"/>
    <property type="project" value="UniProtKB-KW"/>
</dbReference>
<feature type="domain" description="SsuA/THI5-like" evidence="13">
    <location>
        <begin position="53"/>
        <end position="261"/>
    </location>
</feature>
<keyword evidence="7" id="KW-0663">Pyridoxal phosphate</keyword>
<dbReference type="GO" id="GO:0009228">
    <property type="term" value="P:thiamine biosynthetic process"/>
    <property type="evidence" value="ECO:0007669"/>
    <property type="project" value="UniProtKB-KW"/>
</dbReference>
<name>A0A286H6I8_9ACTN</name>
<evidence type="ECO:0000256" key="8">
    <source>
        <dbReference type="ARBA" id="ARBA00022977"/>
    </source>
</evidence>
<evidence type="ECO:0000256" key="1">
    <source>
        <dbReference type="ARBA" id="ARBA00003469"/>
    </source>
</evidence>
<evidence type="ECO:0000256" key="4">
    <source>
        <dbReference type="ARBA" id="ARBA00011738"/>
    </source>
</evidence>
<keyword evidence="6" id="KW-0479">Metal-binding</keyword>
<dbReference type="OrthoDB" id="7808807at2"/>
<dbReference type="PANTHER" id="PTHR31528">
    <property type="entry name" value="4-AMINO-5-HYDROXYMETHYL-2-METHYLPYRIMIDINE PHOSPHATE SYNTHASE THI11-RELATED"/>
    <property type="match status" value="1"/>
</dbReference>
<accession>A0A286H6I8</accession>
<evidence type="ECO:0000256" key="7">
    <source>
        <dbReference type="ARBA" id="ARBA00022898"/>
    </source>
</evidence>
<protein>
    <recommendedName>
        <fullName evidence="10">Thiamine pyrimidine synthase</fullName>
    </recommendedName>
</protein>
<evidence type="ECO:0000256" key="12">
    <source>
        <dbReference type="SAM" id="SignalP"/>
    </source>
</evidence>
<comment type="similarity">
    <text evidence="3">Belongs to the NMT1/THI5 family.</text>
</comment>
<evidence type="ECO:0000256" key="3">
    <source>
        <dbReference type="ARBA" id="ARBA00009406"/>
    </source>
</evidence>
<organism evidence="14 15">
    <name type="scientific">Blastococcus haudaquaticus</name>
    <dbReference type="NCBI Taxonomy" id="1938745"/>
    <lineage>
        <taxon>Bacteria</taxon>
        <taxon>Bacillati</taxon>
        <taxon>Actinomycetota</taxon>
        <taxon>Actinomycetes</taxon>
        <taxon>Geodermatophilales</taxon>
        <taxon>Geodermatophilaceae</taxon>
        <taxon>Blastococcus</taxon>
    </lineage>
</organism>
<evidence type="ECO:0000256" key="2">
    <source>
        <dbReference type="ARBA" id="ARBA00004948"/>
    </source>
</evidence>
<feature type="signal peptide" evidence="12">
    <location>
        <begin position="1"/>
        <end position="22"/>
    </location>
</feature>
<evidence type="ECO:0000313" key="14">
    <source>
        <dbReference type="EMBL" id="SOE03322.1"/>
    </source>
</evidence>
<keyword evidence="15" id="KW-1185">Reference proteome</keyword>
<keyword evidence="12" id="KW-0732">Signal</keyword>
<dbReference type="SUPFAM" id="SSF53850">
    <property type="entry name" value="Periplasmic binding protein-like II"/>
    <property type="match status" value="1"/>
</dbReference>
<evidence type="ECO:0000256" key="9">
    <source>
        <dbReference type="ARBA" id="ARBA00023004"/>
    </source>
</evidence>
<comment type="pathway">
    <text evidence="2">Cofactor biosynthesis; thiamine diphosphate biosynthesis.</text>
</comment>
<evidence type="ECO:0000313" key="15">
    <source>
        <dbReference type="Proteomes" id="UP000219482"/>
    </source>
</evidence>
<dbReference type="Proteomes" id="UP000219482">
    <property type="component" value="Unassembled WGS sequence"/>
</dbReference>
<keyword evidence="8" id="KW-0784">Thiamine biosynthesis</keyword>
<dbReference type="InterPro" id="IPR027939">
    <property type="entry name" value="NMT1/THI5"/>
</dbReference>
<dbReference type="RefSeq" id="WP_097185790.1">
    <property type="nucleotide sequence ID" value="NZ_OCNK01000006.1"/>
</dbReference>
<dbReference type="Gene3D" id="3.40.190.10">
    <property type="entry name" value="Periplasmic binding protein-like II"/>
    <property type="match status" value="2"/>
</dbReference>
<reference evidence="15" key="1">
    <citation type="submission" date="2017-09" db="EMBL/GenBank/DDBJ databases">
        <authorList>
            <person name="Varghese N."/>
            <person name="Submissions S."/>
        </authorList>
    </citation>
    <scope>NUCLEOTIDE SEQUENCE [LARGE SCALE GENOMIC DNA]</scope>
    <source>
        <strain evidence="15">DSM 44270</strain>
    </source>
</reference>
<dbReference type="EMBL" id="OCNK01000006">
    <property type="protein sequence ID" value="SOE03322.1"/>
    <property type="molecule type" value="Genomic_DNA"/>
</dbReference>
<comment type="catalytic activity">
    <reaction evidence="11">
        <text>N(6)-(pyridoxal phosphate)-L-lysyl-[4-amino-5-hydroxymethyl-2-methylpyrimidine phosphate synthase] + L-histidyl-[4-amino-5-hydroxymethyl-2-methylpyrimidine phosphate synthase] + 2 Fe(3+) + 4 H2O = L-lysyl-[4-amino-5-hydroxymethyl-2-methylpyrimidine phosphate synthase] + (2S)-2-amino-5-hydroxy-4-oxopentanoyl-[4-amino-5-hydroxymethyl-2-methylpyrimidine phosphate synthase] + 4-amino-2-methyl-5-(phosphooxymethyl)pyrimidine + 3-oxopropanoate + 2 Fe(2+) + 2 H(+)</text>
        <dbReference type="Rhea" id="RHEA:65756"/>
        <dbReference type="Rhea" id="RHEA-COMP:16892"/>
        <dbReference type="Rhea" id="RHEA-COMP:16893"/>
        <dbReference type="Rhea" id="RHEA-COMP:16894"/>
        <dbReference type="Rhea" id="RHEA-COMP:16895"/>
        <dbReference type="ChEBI" id="CHEBI:15377"/>
        <dbReference type="ChEBI" id="CHEBI:15378"/>
        <dbReference type="ChEBI" id="CHEBI:29033"/>
        <dbReference type="ChEBI" id="CHEBI:29034"/>
        <dbReference type="ChEBI" id="CHEBI:29969"/>
        <dbReference type="ChEBI" id="CHEBI:29979"/>
        <dbReference type="ChEBI" id="CHEBI:33190"/>
        <dbReference type="ChEBI" id="CHEBI:58354"/>
        <dbReference type="ChEBI" id="CHEBI:143915"/>
        <dbReference type="ChEBI" id="CHEBI:157692"/>
    </reaction>
    <physiologicalReaction direction="left-to-right" evidence="11">
        <dbReference type="Rhea" id="RHEA:65757"/>
    </physiologicalReaction>
</comment>
<gene>
    <name evidence="14" type="ORF">SAMN06272739_4097</name>
</gene>
<evidence type="ECO:0000256" key="6">
    <source>
        <dbReference type="ARBA" id="ARBA00022723"/>
    </source>
</evidence>
<comment type="subunit">
    <text evidence="4">Homodimer.</text>
</comment>
<comment type="function">
    <text evidence="1">Responsible for the formation of the pyrimidine heterocycle in the thiamine biosynthesis pathway. Catalyzes the formation of hydroxymethylpyrimidine phosphate (HMP-P) from histidine and pyridoxal phosphate (PLP). The protein uses PLP and the active site histidine to form HMP-P, generating an inactive enzyme. The enzyme can only undergo a single turnover, which suggests it is a suicide enzyme.</text>
</comment>
<keyword evidence="9" id="KW-0408">Iron</keyword>
<dbReference type="Pfam" id="PF09084">
    <property type="entry name" value="NMT1"/>
    <property type="match status" value="1"/>
</dbReference>
<dbReference type="GO" id="GO:0016740">
    <property type="term" value="F:transferase activity"/>
    <property type="evidence" value="ECO:0007669"/>
    <property type="project" value="UniProtKB-KW"/>
</dbReference>
<dbReference type="PANTHER" id="PTHR31528:SF1">
    <property type="entry name" value="4-AMINO-5-HYDROXYMETHYL-2-METHYLPYRIMIDINE PHOSPHATE SYNTHASE THI11-RELATED"/>
    <property type="match status" value="1"/>
</dbReference>
<dbReference type="AlphaFoldDB" id="A0A286H6I8"/>
<evidence type="ECO:0000256" key="10">
    <source>
        <dbReference type="ARBA" id="ARBA00033171"/>
    </source>
</evidence>
<feature type="chain" id="PRO_5039251679" description="Thiamine pyrimidine synthase" evidence="12">
    <location>
        <begin position="23"/>
        <end position="347"/>
    </location>
</feature>
<keyword evidence="5" id="KW-0808">Transferase</keyword>
<proteinExistence type="inferred from homology"/>
<evidence type="ECO:0000256" key="11">
    <source>
        <dbReference type="ARBA" id="ARBA00048179"/>
    </source>
</evidence>